<evidence type="ECO:0000259" key="2">
    <source>
        <dbReference type="Pfam" id="PF09925"/>
    </source>
</evidence>
<feature type="transmembrane region" description="Helical" evidence="1">
    <location>
        <begin position="634"/>
        <end position="654"/>
    </location>
</feature>
<feature type="transmembrane region" description="Helical" evidence="1">
    <location>
        <begin position="674"/>
        <end position="692"/>
    </location>
</feature>
<evidence type="ECO:0000313" key="5">
    <source>
        <dbReference type="Proteomes" id="UP000188602"/>
    </source>
</evidence>
<feature type="transmembrane region" description="Helical" evidence="1">
    <location>
        <begin position="453"/>
        <end position="473"/>
    </location>
</feature>
<dbReference type="InterPro" id="IPR018677">
    <property type="entry name" value="DUF2157"/>
</dbReference>
<feature type="transmembrane region" description="Helical" evidence="1">
    <location>
        <begin position="303"/>
        <end position="325"/>
    </location>
</feature>
<feature type="transmembrane region" description="Helical" evidence="1">
    <location>
        <begin position="608"/>
        <end position="627"/>
    </location>
</feature>
<protein>
    <submittedName>
        <fullName evidence="4">Beta-carotene 15,15'-monooxygenase</fullName>
    </submittedName>
</protein>
<feature type="domain" description="DUF4401" evidence="3">
    <location>
        <begin position="303"/>
        <end position="656"/>
    </location>
</feature>
<feature type="transmembrane region" description="Helical" evidence="1">
    <location>
        <begin position="416"/>
        <end position="433"/>
    </location>
</feature>
<keyword evidence="1" id="KW-1133">Transmembrane helix</keyword>
<feature type="transmembrane region" description="Helical" evidence="1">
    <location>
        <begin position="159"/>
        <end position="177"/>
    </location>
</feature>
<feature type="transmembrane region" description="Helical" evidence="1">
    <location>
        <begin position="394"/>
        <end position="411"/>
    </location>
</feature>
<feature type="transmembrane region" description="Helical" evidence="1">
    <location>
        <begin position="485"/>
        <end position="507"/>
    </location>
</feature>
<keyword evidence="1" id="KW-0472">Membrane</keyword>
<dbReference type="Proteomes" id="UP000188602">
    <property type="component" value="Unassembled WGS sequence"/>
</dbReference>
<keyword evidence="1" id="KW-0812">Transmembrane</keyword>
<dbReference type="GO" id="GO:0004497">
    <property type="term" value="F:monooxygenase activity"/>
    <property type="evidence" value="ECO:0007669"/>
    <property type="project" value="UniProtKB-KW"/>
</dbReference>
<feature type="transmembrane region" description="Helical" evidence="1">
    <location>
        <begin position="365"/>
        <end position="382"/>
    </location>
</feature>
<keyword evidence="4" id="KW-0560">Oxidoreductase</keyword>
<gene>
    <name evidence="4" type="ORF">BKL49_09790</name>
</gene>
<sequence length="848" mass="96946">MTNQSSLFNLSWMRYLSLLFLILSTGFLASGIVTLIAANLDYLSDLTKIYGLQLVLVVSTLLSCYFLLRESRKVAKGKLKLLSATFFFITAVFIGAVFALVGQTYQTGANAWELFALWSLCQLPLLLLLPNIASALLFITTTNLSLYLYYDAWFDHNVLNYAILLNFIFLLFSEIFIRQLHDQNWRILPKILTFLVLSHLFGVLTITDNLFNDAYSIVYFLKVVIPSGIAIYVYKKYRFDFVNLIIATICCIVAFAFLLFSNVNSINFAVLSGLLIFTITIFAIMSLNGWYKQHYPHRKHISWALSILLIFAIVIGILTLLIWFFLTLNVSEPKTGLLILSVIVLCIALGLHFDNPQAENRMSIIIGIFLLMGYSLLAGYLLTDIFDSHGEAGLTYRAPLLFTAIITVFYFLRKEIWLRTLTLIVVLGMWHIYLTDHAVVHLNHDNQGEYSDVPLYFVTMLGCTITFFMQKVYKENSKIRVQITPIAWACLLFSVVFANYFLSPFLVHVTETVNVLPEIDTFSEFFSMITAGFYTRAGFRIGWIVSLLVCFTPLVMYFAISRFFSLKTDEKMCIAAILALFTFLFVGQPSVLFFIALLLIAYFTESRMLFFIAVLSLVYNLAIYYYYLLFIPLLYKAFLLLCFALLFSVVAIYLHRKHQPETQSAVSFSNVFNVKPIIALCTVLMILFPLNYKVWQFEDVLATGKAVVLKIAPVDPRSIMQGDYMSLNYAILTNISTQLHISRNDEDVPINDKKAHQKRVYALVHLDGQGIATLCRVEDRIPTDFYDCAPEVYLPVNNVGWFPQLPSQEYFFAEGKGQYYAQAKYAEYRFKDGILLLARLLDKDLKGL</sequence>
<feature type="transmembrane region" description="Helical" evidence="1">
    <location>
        <begin position="217"/>
        <end position="234"/>
    </location>
</feature>
<feature type="transmembrane region" description="Helical" evidence="1">
    <location>
        <begin position="337"/>
        <end position="353"/>
    </location>
</feature>
<feature type="transmembrane region" description="Helical" evidence="1">
    <location>
        <begin position="12"/>
        <end position="37"/>
    </location>
</feature>
<evidence type="ECO:0000259" key="3">
    <source>
        <dbReference type="Pfam" id="PF14351"/>
    </source>
</evidence>
<keyword evidence="4" id="KW-0503">Monooxygenase</keyword>
<feature type="transmembrane region" description="Helical" evidence="1">
    <location>
        <begin position="572"/>
        <end position="602"/>
    </location>
</feature>
<organism evidence="4 5">
    <name type="scientific">Rodentibacter myodis</name>
    <dbReference type="NCBI Taxonomy" id="1907939"/>
    <lineage>
        <taxon>Bacteria</taxon>
        <taxon>Pseudomonadati</taxon>
        <taxon>Pseudomonadota</taxon>
        <taxon>Gammaproteobacteria</taxon>
        <taxon>Pasteurellales</taxon>
        <taxon>Pasteurellaceae</taxon>
        <taxon>Rodentibacter</taxon>
    </lineage>
</organism>
<dbReference type="STRING" id="1907939.BKL49_09790"/>
<accession>A0A1V3JJE8</accession>
<keyword evidence="5" id="KW-1185">Reference proteome</keyword>
<name>A0A1V3JJE8_9PAST</name>
<dbReference type="RefSeq" id="WP_077424988.1">
    <property type="nucleotide sequence ID" value="NZ_MLHQ01000026.1"/>
</dbReference>
<evidence type="ECO:0000256" key="1">
    <source>
        <dbReference type="SAM" id="Phobius"/>
    </source>
</evidence>
<feature type="transmembrane region" description="Helical" evidence="1">
    <location>
        <begin position="49"/>
        <end position="68"/>
    </location>
</feature>
<dbReference type="InterPro" id="IPR025513">
    <property type="entry name" value="DUF4401"/>
</dbReference>
<comment type="caution">
    <text evidence="4">The sequence shown here is derived from an EMBL/GenBank/DDBJ whole genome shotgun (WGS) entry which is preliminary data.</text>
</comment>
<dbReference type="OrthoDB" id="327621at2"/>
<reference evidence="4 5" key="1">
    <citation type="submission" date="2016-10" db="EMBL/GenBank/DDBJ databases">
        <title>Rodentibacter gen. nov. and new species.</title>
        <authorList>
            <person name="Christensen H."/>
        </authorList>
    </citation>
    <scope>NUCLEOTIDE SEQUENCE [LARGE SCALE GENOMIC DNA]</scope>
    <source>
        <strain evidence="4 5">Ac151</strain>
    </source>
</reference>
<evidence type="ECO:0000313" key="4">
    <source>
        <dbReference type="EMBL" id="OOF56900.1"/>
    </source>
</evidence>
<dbReference type="InterPro" id="IPR025833">
    <property type="entry name" value="GDYXXLXY"/>
</dbReference>
<dbReference type="EMBL" id="MLHQ01000026">
    <property type="protein sequence ID" value="OOF56900.1"/>
    <property type="molecule type" value="Genomic_DNA"/>
</dbReference>
<feature type="transmembrane region" description="Helical" evidence="1">
    <location>
        <begin position="114"/>
        <end position="139"/>
    </location>
</feature>
<feature type="transmembrane region" description="Helical" evidence="1">
    <location>
        <begin position="541"/>
        <end position="560"/>
    </location>
</feature>
<feature type="transmembrane region" description="Helical" evidence="1">
    <location>
        <begin position="266"/>
        <end position="291"/>
    </location>
</feature>
<dbReference type="AlphaFoldDB" id="A0A1V3JJE8"/>
<proteinExistence type="predicted"/>
<dbReference type="Pfam" id="PF09925">
    <property type="entry name" value="DUF2157"/>
    <property type="match status" value="1"/>
</dbReference>
<feature type="domain" description="DUF2157" evidence="2">
    <location>
        <begin position="18"/>
        <end position="130"/>
    </location>
</feature>
<dbReference type="Pfam" id="PF14351">
    <property type="entry name" value="DUF4401"/>
    <property type="match status" value="1"/>
</dbReference>
<feature type="transmembrane region" description="Helical" evidence="1">
    <location>
        <begin position="241"/>
        <end position="260"/>
    </location>
</feature>
<feature type="transmembrane region" description="Helical" evidence="1">
    <location>
        <begin position="80"/>
        <end position="102"/>
    </location>
</feature>
<dbReference type="Pfam" id="PF14345">
    <property type="entry name" value="GDYXXLXY"/>
    <property type="match status" value="1"/>
</dbReference>